<evidence type="ECO:0000259" key="1">
    <source>
        <dbReference type="PROSITE" id="PS50878"/>
    </source>
</evidence>
<dbReference type="InterPro" id="IPR002156">
    <property type="entry name" value="RNaseH_domain"/>
</dbReference>
<organism evidence="3 4">
    <name type="scientific">Rhizophagus clarus</name>
    <dbReference type="NCBI Taxonomy" id="94130"/>
    <lineage>
        <taxon>Eukaryota</taxon>
        <taxon>Fungi</taxon>
        <taxon>Fungi incertae sedis</taxon>
        <taxon>Mucoromycota</taxon>
        <taxon>Glomeromycotina</taxon>
        <taxon>Glomeromycetes</taxon>
        <taxon>Glomerales</taxon>
        <taxon>Glomeraceae</taxon>
        <taxon>Rhizophagus</taxon>
    </lineage>
</organism>
<dbReference type="GO" id="GO:0004523">
    <property type="term" value="F:RNA-DNA hybrid ribonuclease activity"/>
    <property type="evidence" value="ECO:0007669"/>
    <property type="project" value="InterPro"/>
</dbReference>
<gene>
    <name evidence="3" type="ORF">RclHR1_21160003</name>
</gene>
<dbReference type="SUPFAM" id="SSF53098">
    <property type="entry name" value="Ribonuclease H-like"/>
    <property type="match status" value="1"/>
</dbReference>
<dbReference type="PANTHER" id="PTHR19446">
    <property type="entry name" value="REVERSE TRANSCRIPTASES"/>
    <property type="match status" value="1"/>
</dbReference>
<dbReference type="GO" id="GO:0003676">
    <property type="term" value="F:nucleic acid binding"/>
    <property type="evidence" value="ECO:0007669"/>
    <property type="project" value="InterPro"/>
</dbReference>
<dbReference type="InterPro" id="IPR000477">
    <property type="entry name" value="RT_dom"/>
</dbReference>
<reference evidence="3 4" key="1">
    <citation type="submission" date="2017-11" db="EMBL/GenBank/DDBJ databases">
        <title>The genome of Rhizophagus clarus HR1 reveals common genetic basis of auxotrophy among arbuscular mycorrhizal fungi.</title>
        <authorList>
            <person name="Kobayashi Y."/>
        </authorList>
    </citation>
    <scope>NUCLEOTIDE SEQUENCE [LARGE SCALE GENOMIC DNA]</scope>
    <source>
        <strain evidence="3 4">HR1</strain>
    </source>
</reference>
<keyword evidence="4" id="KW-1185">Reference proteome</keyword>
<dbReference type="CDD" id="cd01650">
    <property type="entry name" value="RT_nLTR_like"/>
    <property type="match status" value="1"/>
</dbReference>
<dbReference type="PROSITE" id="PS50878">
    <property type="entry name" value="RT_POL"/>
    <property type="match status" value="1"/>
</dbReference>
<comment type="caution">
    <text evidence="3">The sequence shown here is derived from an EMBL/GenBank/DDBJ whole genome shotgun (WGS) entry which is preliminary data.</text>
</comment>
<dbReference type="SUPFAM" id="SSF56219">
    <property type="entry name" value="DNase I-like"/>
    <property type="match status" value="2"/>
</dbReference>
<feature type="domain" description="Reverse transcriptase" evidence="1">
    <location>
        <begin position="579"/>
        <end position="882"/>
    </location>
</feature>
<accession>A0A2Z6R846</accession>
<evidence type="ECO:0000259" key="2">
    <source>
        <dbReference type="PROSITE" id="PS50879"/>
    </source>
</evidence>
<evidence type="ECO:0008006" key="5">
    <source>
        <dbReference type="Google" id="ProtNLM"/>
    </source>
</evidence>
<dbReference type="Pfam" id="PF00078">
    <property type="entry name" value="RVT_1"/>
    <property type="match status" value="1"/>
</dbReference>
<evidence type="ECO:0000313" key="3">
    <source>
        <dbReference type="EMBL" id="GBB93141.1"/>
    </source>
</evidence>
<dbReference type="InterPro" id="IPR012337">
    <property type="entry name" value="RNaseH-like_sf"/>
</dbReference>
<dbReference type="PROSITE" id="PS50879">
    <property type="entry name" value="RNASE_H_1"/>
    <property type="match status" value="1"/>
</dbReference>
<evidence type="ECO:0000313" key="4">
    <source>
        <dbReference type="Proteomes" id="UP000247702"/>
    </source>
</evidence>
<dbReference type="EMBL" id="BEXD01001243">
    <property type="protein sequence ID" value="GBB93141.1"/>
    <property type="molecule type" value="Genomic_DNA"/>
</dbReference>
<name>A0A2Z6R846_9GLOM</name>
<dbReference type="InterPro" id="IPR036691">
    <property type="entry name" value="Endo/exonu/phosph_ase_sf"/>
</dbReference>
<dbReference type="Proteomes" id="UP000247702">
    <property type="component" value="Unassembled WGS sequence"/>
</dbReference>
<dbReference type="InterPro" id="IPR036397">
    <property type="entry name" value="RNaseH_sf"/>
</dbReference>
<sequence length="2342" mass="265258">MFSQNKIELLNDFFSLKHISFGGVVDTHIHPKQMHFLSKRLSNYTVFSSVLDTSQHVRSSGGVSLFIENSLASHVHTYTSLSSRLLSVDLYFKGNIKLRIFVVYIPPPSDQSLRDETIDLLISALSDAKRLGFHHAVCGDFNMHLDQFYPIFFNQPQIASKRIHRLFNFLLSNGYVDFTPVNFSSTSLGTFHRADIISRIDYVWSCPLLKRFLLTSVIFDVRDLSLSDHNPVITYYDSSFLSSSLKPARARQLQRRSRRIFSFDSVTPSQWEDFSAHIDNLCNISPVVFASWHVNRMCEYLHTNIIAGANAILPARTVGNDHTPKIPKDLETLIQHYRFLNRVLHSIRLLRKYPHTFSSSHDRKWSGYLIRLNNIFNLYKSTFSSVPVLPSTLLSCRTDNFNSLFCTLSHASKLLRGLHLLKEKEFQDSSIKAHLASRDQNFDTDISSFISSALSRSRRRIVLDRVFIDHPTTPQLLTDPKDISDAVVNHFQNAVPIKSSPPSHISALPDRWRSAYLPMDSVSPDIYSSLLSPPSLEEWLSTVSSMPNGKAPGPSMITYEMLKHLGPTANSLLLILIRKCFATADIPDLWRQAMVFPIPKPHEWRCQLKNTRPITLLEVIRKSFVKLFYNRLSAVLAAHNVLKGGNFAGLPGGTCRDPIVTLESIIHDANYTNSPLWILSQDISKAFDSVNLTMLKFALERIRLPATAITLILSLFMNRSNRVFTAHGETSSYRVRIGIDQGEVISPLLWVIYIDPLLTVLNSEMLDPYVLRSPSLSSADTVSIPDISINNLVFMDDSTLISSSKAGLEHMLSITEEFYSLNNTSANHQKYVLISNSLPLTTTTTILPVDFHLSLSSLNDISSISVTPLSITSSFRFLGVWFNIKGSRDFVRKQIASECNSFAATLRPAKLSAKQVVYLYNSVLIPKLEYRMQVTHLSASDCYAATRSVRSLVKHKANFSRSLPNPILYLSQALGLINLSSHLIQCHVNNLFLMANSSTPFIQRLFIYRLMLIQFRFLIPISPLMVDDWSLWSNMNIFKCDYIACTIASMVSTPFRLQHAQFSSTFPDLTLPGHTPLYTCMSPHVFKACLKVLRKRHLYYLSQLIAPSGSHLISWTAYRTAYIAQLADKRGRSLPHKWYLDIKAHTTLPGSHEQLSAHYVRPPSVTSSIVLLPGATTTQKNRHWLVTLDGNGAPLFGKQLSVQPKKDTCVIVHWISDCLSSPGDVVRLRPCPGCDAHVPFPSASKYSAVPPRCTFKISLLRSMILPTNCERIRQSTLEVISPHTWADLSITVLPYYRRLDLLPDFSSSSSIIVDDLIVSPFIDNQSSFSSSVPLPSGSHYRYYTDGSLINLGTPEVSMGWSWVQLIPDAGYLNSVATYAHGTIRNWPSSTRAEAAAIYAALSVTPADSSVTIYTDSQAAVDGLRLCASSSYSNSRLYYKTTNFELWASIERLVHSKSLAVFPVKVKGHDGNYWNEFADSLANSAHHSDMAPLLPVDAYTSSHPVRLVYDNVVCESNPRRLLKLHFQATFLKDLLSLKRFQFVYCLFDSDDYVVDWELTWFTLNFSPAHDASFQASHAARHYTFKFKLFLDDLPLLEKLKVTRSDLYIDLLTCRSCRDRMEDLMHLILCSKRRPVMHQILQSYQNHLFSKLREAGELADQDPTPLLRKLSSLSCWTISSSNWSSYALIRGCLPAMFVDLFVELSIPRPSAMKVVAALHNNFIQKLRTRIWNPRTYDKSKWEDVMNITLKLKTTPRPSNLPATSYVPFSSLPPPTHLVTPRDSEVDWIKNSMTQGWDVDFYSGRVIRYFVSIVASTLLIMINKDKGYYAAFALNLNSTIDLLIRALSDAKRLGFHHAVCGDFNIHLDQFYPIFFNQPQIASKRIHRLFNFLLSNGYVYFTPVNFSSASLGTYHRADIISRIDYVWSCPLLKRFLLTSVIFDVSEVNFSDHNPVITYYDCSFLSSSVKPAQKEFLDSSIKAHLETCDQNFDTDISSFINSALSRSRHHIVLDRVFVDHPTTLQLLTDPKVVSDAVVNHFQHAVPIKSTPPSHISALPDRWCSAYSPMDTVSPDIYNSLLSPPSLEEWLSTVSSMPNGKALGPSMITYEMLRHLGPTTNSLLLLLIRKCFASADIPDLWRQAMVFPIPKPHDWRCQLKNTRPITLLEVIWKSFVKLFYNRLSAILAAHNVLKGGVWFNIKSSRDFVKKQIAGECNSFAATFCLARLSAKQIVYLYNTVLIPKLEYRLQVTHLFATDCYVATCSIRSLVKHKANFSRSLPNPILYLSHALGLINLSSHLVQCHVNNLFLMANSSTFLIQCLFVYRLMLIQFRFLIPISPLMVDDWSL</sequence>
<dbReference type="Pfam" id="PF00075">
    <property type="entry name" value="RNase_H"/>
    <property type="match status" value="1"/>
</dbReference>
<protein>
    <recommendedName>
        <fullName evidence="5">RNA-directed DNA polymerase from mobile element jockey-like</fullName>
    </recommendedName>
</protein>
<dbReference type="Gene3D" id="3.30.420.10">
    <property type="entry name" value="Ribonuclease H-like superfamily/Ribonuclease H"/>
    <property type="match status" value="1"/>
</dbReference>
<dbReference type="Gene3D" id="3.60.10.10">
    <property type="entry name" value="Endonuclease/exonuclease/phosphatase"/>
    <property type="match status" value="2"/>
</dbReference>
<feature type="domain" description="RNase H type-1" evidence="2">
    <location>
        <begin position="1336"/>
        <end position="1486"/>
    </location>
</feature>
<proteinExistence type="predicted"/>